<dbReference type="eggNOG" id="COG1520">
    <property type="taxonomic scope" value="Bacteria"/>
</dbReference>
<dbReference type="STRING" id="515635.Dtur_1285"/>
<dbReference type="Proteomes" id="UP000007719">
    <property type="component" value="Chromosome"/>
</dbReference>
<dbReference type="InterPro" id="IPR013783">
    <property type="entry name" value="Ig-like_fold"/>
</dbReference>
<feature type="signal peptide" evidence="1">
    <location>
        <begin position="1"/>
        <end position="24"/>
    </location>
</feature>
<dbReference type="PANTHER" id="PTHR42754">
    <property type="entry name" value="ENDOGLUCANASE"/>
    <property type="match status" value="1"/>
</dbReference>
<evidence type="ECO:0000256" key="1">
    <source>
        <dbReference type="SAM" id="SignalP"/>
    </source>
</evidence>
<dbReference type="OrthoDB" id="9811934at2"/>
<dbReference type="eggNOG" id="COG1404">
    <property type="taxonomic scope" value="Bacteria"/>
</dbReference>
<dbReference type="EMBL" id="CP001251">
    <property type="protein sequence ID" value="ACK42563.1"/>
    <property type="molecule type" value="Genomic_DNA"/>
</dbReference>
<evidence type="ECO:0008006" key="4">
    <source>
        <dbReference type="Google" id="ProtNLM"/>
    </source>
</evidence>
<dbReference type="HOGENOM" id="CLU_555216_0_0_0"/>
<dbReference type="AlphaFoldDB" id="B8E0B8"/>
<dbReference type="Gene3D" id="2.130.10.10">
    <property type="entry name" value="YVTN repeat-like/Quinoprotein amine dehydrogenase"/>
    <property type="match status" value="1"/>
</dbReference>
<dbReference type="SUPFAM" id="SSF50998">
    <property type="entry name" value="Quinoprotein alcohol dehydrogenase-like"/>
    <property type="match status" value="1"/>
</dbReference>
<name>B8E0B8_DICTD</name>
<dbReference type="PROSITE" id="PS51257">
    <property type="entry name" value="PROKAR_LIPOPROTEIN"/>
    <property type="match status" value="1"/>
</dbReference>
<dbReference type="InterPro" id="IPR015943">
    <property type="entry name" value="WD40/YVTN_repeat-like_dom_sf"/>
</dbReference>
<dbReference type="Pfam" id="PF17957">
    <property type="entry name" value="Big_7"/>
    <property type="match status" value="1"/>
</dbReference>
<dbReference type="SUPFAM" id="SSF81296">
    <property type="entry name" value="E set domains"/>
    <property type="match status" value="1"/>
</dbReference>
<dbReference type="PANTHER" id="PTHR42754:SF1">
    <property type="entry name" value="LIPOPROTEIN"/>
    <property type="match status" value="1"/>
</dbReference>
<dbReference type="PATRIC" id="fig|515635.4.peg.1326"/>
<dbReference type="NCBIfam" id="TIGR02608">
    <property type="entry name" value="delta_60_rpt"/>
    <property type="match status" value="7"/>
</dbReference>
<sequence>MRKFFLLLSVFLIFSLLISGCSPKKDTTPPQVTITNPQDGQTVSGTVIIRATASDNVGVSKVEFYIDGTKVGEDTSSPYEYSWNTTQYADGNHTIQVRAIDNAGNVGSASITVNVQNAQQQVWQKTYGGSNLDWASSIQQTTDGGYIVAGWTESFGAGNMDFYIIKLDSNGNKVWEKTYGGSENDVAYSIQQTSDGGYIVAGGTYSFGAGSADFYIIKLDSNGNKVWGKTYGGSSWDWAYSIQQTSDGGYIVAGETSSFGAGGSDFYIIKLDSNGNKVWGKTYGGSNDEWARSIQQTTDGGYIVAGTTYSFGAGYDDFYIIKLDSNGDKVWEKTYGGSSYDEAYSIQQTSDGGYIVAGYTNSFGAGRSDFYIIKLDSNGDKVWEKTYGGSSYDEAYSIQQTSDGGYIVAGYTESFGAGNGDFYIIKLDSNGDKVWEKTYGGSSYDRAYSIQQTSDGGYIVAGGTSSFGAGSADFYIIKTDSEGNTGPYPTQ</sequence>
<proteinExistence type="predicted"/>
<gene>
    <name evidence="2" type="ordered locus">Dtur_1285</name>
</gene>
<dbReference type="Gene3D" id="2.60.40.10">
    <property type="entry name" value="Immunoglobulins"/>
    <property type="match status" value="1"/>
</dbReference>
<dbReference type="KEGG" id="dtu:Dtur_1285"/>
<reference evidence="3" key="1">
    <citation type="journal article" date="2016" name="Front. Microbiol.">
        <title>The complete genome sequence of hyperthermophile Dictyoglomus turgidum DSM 6724 reveals a specialized carbohydrate fermentor.</title>
        <authorList>
            <person name="Brumm P.J."/>
            <person name="Gowda K."/>
            <person name="Robb F.T."/>
            <person name="Mead D.A."/>
        </authorList>
    </citation>
    <scope>NUCLEOTIDE SEQUENCE [LARGE SCALE GENOMIC DNA]</scope>
    <source>
        <strain evidence="3">DSM 6724 / Z-1310</strain>
    </source>
</reference>
<dbReference type="InterPro" id="IPR011047">
    <property type="entry name" value="Quinoprotein_ADH-like_sf"/>
</dbReference>
<protein>
    <recommendedName>
        <fullName evidence="4">Lipoprotein</fullName>
    </recommendedName>
</protein>
<accession>B8E0B8</accession>
<organism evidence="2 3">
    <name type="scientific">Dictyoglomus turgidum (strain DSM 6724 / Z-1310)</name>
    <dbReference type="NCBI Taxonomy" id="515635"/>
    <lineage>
        <taxon>Bacteria</taxon>
        <taxon>Pseudomonadati</taxon>
        <taxon>Dictyoglomota</taxon>
        <taxon>Dictyoglomia</taxon>
        <taxon>Dictyoglomales</taxon>
        <taxon>Dictyoglomaceae</taxon>
        <taxon>Dictyoglomus</taxon>
    </lineage>
</organism>
<evidence type="ECO:0000313" key="2">
    <source>
        <dbReference type="EMBL" id="ACK42563.1"/>
    </source>
</evidence>
<dbReference type="EnsemblBacteria" id="ACK42563">
    <property type="protein sequence ID" value="ACK42563"/>
    <property type="gene ID" value="Dtur_1285"/>
</dbReference>
<feature type="chain" id="PRO_5002870568" description="Lipoprotein" evidence="1">
    <location>
        <begin position="25"/>
        <end position="491"/>
    </location>
</feature>
<keyword evidence="3" id="KW-1185">Reference proteome</keyword>
<dbReference type="InterPro" id="IPR013431">
    <property type="entry name" value="Delta_60_rpt"/>
</dbReference>
<dbReference type="InParanoid" id="B8E0B8"/>
<dbReference type="Pfam" id="PF17164">
    <property type="entry name" value="DUF5122"/>
    <property type="match status" value="6"/>
</dbReference>
<evidence type="ECO:0000313" key="3">
    <source>
        <dbReference type="Proteomes" id="UP000007719"/>
    </source>
</evidence>
<dbReference type="RefSeq" id="WP_012583645.1">
    <property type="nucleotide sequence ID" value="NC_011661.1"/>
</dbReference>
<keyword evidence="1" id="KW-0732">Signal</keyword>
<dbReference type="InterPro" id="IPR014756">
    <property type="entry name" value="Ig_E-set"/>
</dbReference>